<protein>
    <submittedName>
        <fullName evidence="2">Uncharacterized protein</fullName>
    </submittedName>
</protein>
<keyword evidence="1" id="KW-0812">Transmembrane</keyword>
<gene>
    <name evidence="2" type="ORF">Pla52n_37360</name>
</gene>
<sequence length="396" mass="44588">MPNHSDLANDLSDLFAQNVHVNDLKQRSVDDVSILIINVSYLQSDSSPMKTVRQTIVFLHDDQINLPQFALWPHFTGITGKIFTSLSRMVDLDFDDSPEFSRAYHLFAWNEVAVRKLFTHGLRNRLSADSRWSMRAKGNRIAIFFQNELIEPEQMASFVTDATRILKLVLAGEAELDEHPEIRRDSNLQDLASTASKMGGIQGYAIQQTIKKYAVTGDEIDAFLETSTPRTEIPVGLWRQVAGDNFALILLGIFFVILAIIVPLVVVAFSDARDRWLAIPFAVLFPLIGGLILFLTLRHNRRKNRLLRNGTLVSGTITDVRRTSTEVNGAARYHVTMKYDWVGKEVSIRENLYSGIEKAQTMQESGDPIRLLVDPDDPKQVICIDLLLVTSPNPLA</sequence>
<keyword evidence="1" id="KW-1133">Transmembrane helix</keyword>
<feature type="transmembrane region" description="Helical" evidence="1">
    <location>
        <begin position="276"/>
        <end position="297"/>
    </location>
</feature>
<dbReference type="OrthoDB" id="271683at2"/>
<dbReference type="EMBL" id="SJPN01000004">
    <property type="protein sequence ID" value="TWU02678.1"/>
    <property type="molecule type" value="Genomic_DNA"/>
</dbReference>
<keyword evidence="1" id="KW-0472">Membrane</keyword>
<dbReference type="RefSeq" id="WP_146520961.1">
    <property type="nucleotide sequence ID" value="NZ_CP151726.1"/>
</dbReference>
<proteinExistence type="predicted"/>
<accession>A0A5C6AT01</accession>
<feature type="transmembrane region" description="Helical" evidence="1">
    <location>
        <begin position="246"/>
        <end position="270"/>
    </location>
</feature>
<dbReference type="AlphaFoldDB" id="A0A5C6AT01"/>
<name>A0A5C6AT01_9BACT</name>
<evidence type="ECO:0000256" key="1">
    <source>
        <dbReference type="SAM" id="Phobius"/>
    </source>
</evidence>
<evidence type="ECO:0000313" key="2">
    <source>
        <dbReference type="EMBL" id="TWU02678.1"/>
    </source>
</evidence>
<organism evidence="2 3">
    <name type="scientific">Stieleria varia</name>
    <dbReference type="NCBI Taxonomy" id="2528005"/>
    <lineage>
        <taxon>Bacteria</taxon>
        <taxon>Pseudomonadati</taxon>
        <taxon>Planctomycetota</taxon>
        <taxon>Planctomycetia</taxon>
        <taxon>Pirellulales</taxon>
        <taxon>Pirellulaceae</taxon>
        <taxon>Stieleria</taxon>
    </lineage>
</organism>
<evidence type="ECO:0000313" key="3">
    <source>
        <dbReference type="Proteomes" id="UP000320176"/>
    </source>
</evidence>
<reference evidence="2 3" key="1">
    <citation type="submission" date="2019-02" db="EMBL/GenBank/DDBJ databases">
        <title>Deep-cultivation of Planctomycetes and their phenomic and genomic characterization uncovers novel biology.</title>
        <authorList>
            <person name="Wiegand S."/>
            <person name="Jogler M."/>
            <person name="Boedeker C."/>
            <person name="Pinto D."/>
            <person name="Vollmers J."/>
            <person name="Rivas-Marin E."/>
            <person name="Kohn T."/>
            <person name="Peeters S.H."/>
            <person name="Heuer A."/>
            <person name="Rast P."/>
            <person name="Oberbeckmann S."/>
            <person name="Bunk B."/>
            <person name="Jeske O."/>
            <person name="Meyerdierks A."/>
            <person name="Storesund J.E."/>
            <person name="Kallscheuer N."/>
            <person name="Luecker S."/>
            <person name="Lage O.M."/>
            <person name="Pohl T."/>
            <person name="Merkel B.J."/>
            <person name="Hornburger P."/>
            <person name="Mueller R.-W."/>
            <person name="Bruemmer F."/>
            <person name="Labrenz M."/>
            <person name="Spormann A.M."/>
            <person name="Op Den Camp H."/>
            <person name="Overmann J."/>
            <person name="Amann R."/>
            <person name="Jetten M.S.M."/>
            <person name="Mascher T."/>
            <person name="Medema M.H."/>
            <person name="Devos D.P."/>
            <person name="Kaster A.-K."/>
            <person name="Ovreas L."/>
            <person name="Rohde M."/>
            <person name="Galperin M.Y."/>
            <person name="Jogler C."/>
        </authorList>
    </citation>
    <scope>NUCLEOTIDE SEQUENCE [LARGE SCALE GENOMIC DNA]</scope>
    <source>
        <strain evidence="2 3">Pla52n</strain>
    </source>
</reference>
<dbReference type="Proteomes" id="UP000320176">
    <property type="component" value="Unassembled WGS sequence"/>
</dbReference>
<keyword evidence="3" id="KW-1185">Reference proteome</keyword>
<comment type="caution">
    <text evidence="2">The sequence shown here is derived from an EMBL/GenBank/DDBJ whole genome shotgun (WGS) entry which is preliminary data.</text>
</comment>